<organism evidence="1">
    <name type="scientific">Brassica campestris</name>
    <name type="common">Field mustard</name>
    <dbReference type="NCBI Taxonomy" id="3711"/>
    <lineage>
        <taxon>Eukaryota</taxon>
        <taxon>Viridiplantae</taxon>
        <taxon>Streptophyta</taxon>
        <taxon>Embryophyta</taxon>
        <taxon>Tracheophyta</taxon>
        <taxon>Spermatophyta</taxon>
        <taxon>Magnoliopsida</taxon>
        <taxon>eudicotyledons</taxon>
        <taxon>Gunneridae</taxon>
        <taxon>Pentapetalae</taxon>
        <taxon>rosids</taxon>
        <taxon>malvids</taxon>
        <taxon>Brassicales</taxon>
        <taxon>Brassicaceae</taxon>
        <taxon>Brassiceae</taxon>
        <taxon>Brassica</taxon>
    </lineage>
</organism>
<reference evidence="1" key="1">
    <citation type="submission" date="2018-11" db="EMBL/GenBank/DDBJ databases">
        <authorList>
            <consortium name="Genoscope - CEA"/>
            <person name="William W."/>
        </authorList>
    </citation>
    <scope>NUCLEOTIDE SEQUENCE</scope>
</reference>
<accession>A0A3P6CC29</accession>
<sequence>MSFASIHISFIWKRTKALCWSPTSQSQYLFSCISL</sequence>
<gene>
    <name evidence="1" type="ORF">BRAA04T18695Z</name>
</gene>
<evidence type="ECO:0000313" key="1">
    <source>
        <dbReference type="EMBL" id="VDD15923.1"/>
    </source>
</evidence>
<name>A0A3P6CC29_BRACM</name>
<dbReference type="EMBL" id="LR031576">
    <property type="protein sequence ID" value="VDD15923.1"/>
    <property type="molecule type" value="Genomic_DNA"/>
</dbReference>
<dbReference type="AlphaFoldDB" id="A0A3P6CC29"/>
<protein>
    <submittedName>
        <fullName evidence="1">Uncharacterized protein</fullName>
    </submittedName>
</protein>
<proteinExistence type="predicted"/>